<reference evidence="4 5" key="1">
    <citation type="submission" date="2020-03" db="EMBL/GenBank/DDBJ databases">
        <title>Draft Genome Sequence of Cudoniella acicularis.</title>
        <authorList>
            <person name="Buettner E."/>
            <person name="Kellner H."/>
        </authorList>
    </citation>
    <scope>NUCLEOTIDE SEQUENCE [LARGE SCALE GENOMIC DNA]</scope>
    <source>
        <strain evidence="4 5">DSM 108380</strain>
    </source>
</reference>
<dbReference type="InterPro" id="IPR002492">
    <property type="entry name" value="Transposase_Tc1-like"/>
</dbReference>
<sequence length="366" mass="42539">MEYDIPSSSPLHGPGDNWNTPRRARVRQMRRDGKSWGNIFKQLGVPRASARSICKDKSSRTTRKGKQYHHLLLSIRAIRQIIRHIARNHGTHRLTFEQVRQQLGLVASARTIRRELRKNGYRRCIACPRPFISRAQGKRRLAFAREHQWWGTSDYAAHRDDGKQGGDWRKVIWSDEATFDTGKDGRVWVTRRVDEKCCPDCIKSIYRSGRSSVMIWGALGWDYKSPLVFMEKLPGRKGICSKAYLQEVLEPVVFPLFETLGPEYIFMEDGSKVHLGFARLPRLEHGVRGFNWPPSSPDLNPIEKVWRWMKGELNKMAYKPRNKAALMEAIQGLWDRVDPLDYRHYVEQLTYKVDDVIKVRGLATIN</sequence>
<feature type="domain" description="Transposase Tc1-like" evidence="2">
    <location>
        <begin position="79"/>
        <end position="148"/>
    </location>
</feature>
<dbReference type="PANTHER" id="PTHR23022:SF135">
    <property type="entry name" value="SI:DKEY-77F5.3"/>
    <property type="match status" value="1"/>
</dbReference>
<comment type="caution">
    <text evidence="4">The sequence shown here is derived from an EMBL/GenBank/DDBJ whole genome shotgun (WGS) entry which is preliminary data.</text>
</comment>
<evidence type="ECO:0000313" key="4">
    <source>
        <dbReference type="EMBL" id="KAF4630689.1"/>
    </source>
</evidence>
<gene>
    <name evidence="4" type="ORF">G7Y89_g7443</name>
</gene>
<proteinExistence type="predicted"/>
<keyword evidence="5" id="KW-1185">Reference proteome</keyword>
<organism evidence="4 5">
    <name type="scientific">Cudoniella acicularis</name>
    <dbReference type="NCBI Taxonomy" id="354080"/>
    <lineage>
        <taxon>Eukaryota</taxon>
        <taxon>Fungi</taxon>
        <taxon>Dikarya</taxon>
        <taxon>Ascomycota</taxon>
        <taxon>Pezizomycotina</taxon>
        <taxon>Leotiomycetes</taxon>
        <taxon>Helotiales</taxon>
        <taxon>Tricladiaceae</taxon>
        <taxon>Cudoniella</taxon>
    </lineage>
</organism>
<dbReference type="Pfam" id="PF13358">
    <property type="entry name" value="DDE_3"/>
    <property type="match status" value="1"/>
</dbReference>
<dbReference type="GO" id="GO:0015074">
    <property type="term" value="P:DNA integration"/>
    <property type="evidence" value="ECO:0007669"/>
    <property type="project" value="InterPro"/>
</dbReference>
<evidence type="ECO:0000313" key="5">
    <source>
        <dbReference type="Proteomes" id="UP000566819"/>
    </source>
</evidence>
<name>A0A8H4W4J5_9HELO</name>
<dbReference type="InterPro" id="IPR036397">
    <property type="entry name" value="RNaseH_sf"/>
</dbReference>
<dbReference type="GO" id="GO:0006313">
    <property type="term" value="P:DNA transposition"/>
    <property type="evidence" value="ECO:0007669"/>
    <property type="project" value="InterPro"/>
</dbReference>
<dbReference type="PANTHER" id="PTHR23022">
    <property type="entry name" value="TRANSPOSABLE ELEMENT-RELATED"/>
    <property type="match status" value="1"/>
</dbReference>
<evidence type="ECO:0008006" key="6">
    <source>
        <dbReference type="Google" id="ProtNLM"/>
    </source>
</evidence>
<dbReference type="InterPro" id="IPR052338">
    <property type="entry name" value="Transposase_5"/>
</dbReference>
<evidence type="ECO:0000256" key="1">
    <source>
        <dbReference type="SAM" id="MobiDB-lite"/>
    </source>
</evidence>
<dbReference type="Proteomes" id="UP000566819">
    <property type="component" value="Unassembled WGS sequence"/>
</dbReference>
<dbReference type="InterPro" id="IPR009057">
    <property type="entry name" value="Homeodomain-like_sf"/>
</dbReference>
<feature type="domain" description="Tc1-like transposase DDE" evidence="3">
    <location>
        <begin position="171"/>
        <end position="316"/>
    </location>
</feature>
<feature type="compositionally biased region" description="Polar residues" evidence="1">
    <location>
        <begin position="1"/>
        <end position="10"/>
    </location>
</feature>
<accession>A0A8H4W4J5</accession>
<dbReference type="Pfam" id="PF01498">
    <property type="entry name" value="HTH_Tnp_Tc3_2"/>
    <property type="match status" value="1"/>
</dbReference>
<dbReference type="AlphaFoldDB" id="A0A8H4W4J5"/>
<feature type="region of interest" description="Disordered" evidence="1">
    <location>
        <begin position="1"/>
        <end position="21"/>
    </location>
</feature>
<dbReference type="SUPFAM" id="SSF46689">
    <property type="entry name" value="Homeodomain-like"/>
    <property type="match status" value="1"/>
</dbReference>
<dbReference type="Gene3D" id="3.30.420.10">
    <property type="entry name" value="Ribonuclease H-like superfamily/Ribonuclease H"/>
    <property type="match status" value="1"/>
</dbReference>
<evidence type="ECO:0000259" key="2">
    <source>
        <dbReference type="Pfam" id="PF01498"/>
    </source>
</evidence>
<evidence type="ECO:0000259" key="3">
    <source>
        <dbReference type="Pfam" id="PF13358"/>
    </source>
</evidence>
<dbReference type="GO" id="GO:0003677">
    <property type="term" value="F:DNA binding"/>
    <property type="evidence" value="ECO:0007669"/>
    <property type="project" value="InterPro"/>
</dbReference>
<dbReference type="OrthoDB" id="3549254at2759"/>
<dbReference type="InterPro" id="IPR038717">
    <property type="entry name" value="Tc1-like_DDE_dom"/>
</dbReference>
<dbReference type="EMBL" id="JAAMPI010000524">
    <property type="protein sequence ID" value="KAF4630689.1"/>
    <property type="molecule type" value="Genomic_DNA"/>
</dbReference>
<protein>
    <recommendedName>
        <fullName evidence="6">Transposase</fullName>
    </recommendedName>
</protein>